<dbReference type="Proteomes" id="UP001209570">
    <property type="component" value="Unassembled WGS sequence"/>
</dbReference>
<dbReference type="EMBL" id="JAKCXM010002269">
    <property type="protein sequence ID" value="KAJ0390324.1"/>
    <property type="molecule type" value="Genomic_DNA"/>
</dbReference>
<gene>
    <name evidence="2" type="ORF">P43SY_011864</name>
</gene>
<organism evidence="2 3">
    <name type="scientific">Pythium insidiosum</name>
    <name type="common">Pythiosis disease agent</name>
    <dbReference type="NCBI Taxonomy" id="114742"/>
    <lineage>
        <taxon>Eukaryota</taxon>
        <taxon>Sar</taxon>
        <taxon>Stramenopiles</taxon>
        <taxon>Oomycota</taxon>
        <taxon>Peronosporomycetes</taxon>
        <taxon>Pythiales</taxon>
        <taxon>Pythiaceae</taxon>
        <taxon>Pythium</taxon>
    </lineage>
</organism>
<feature type="coiled-coil region" evidence="1">
    <location>
        <begin position="79"/>
        <end position="184"/>
    </location>
</feature>
<reference evidence="2" key="1">
    <citation type="submission" date="2021-12" db="EMBL/GenBank/DDBJ databases">
        <title>Prjna785345.</title>
        <authorList>
            <person name="Rujirawat T."/>
            <person name="Krajaejun T."/>
        </authorList>
    </citation>
    <scope>NUCLEOTIDE SEQUENCE</scope>
    <source>
        <strain evidence="2">Pi057C3</strain>
    </source>
</reference>
<protein>
    <submittedName>
        <fullName evidence="2">Uncharacterized protein</fullName>
    </submittedName>
</protein>
<evidence type="ECO:0000256" key="1">
    <source>
        <dbReference type="SAM" id="Coils"/>
    </source>
</evidence>
<accession>A0AAD5LZC2</accession>
<sequence length="251" mass="29092">MVLADSEGRTSALLSELRASWTSWSSMFQHADNEWRKSWTQLHDAVLELATHVQTKLFALEDVMPMEVKARQKHDDKLRRRVEGVVKSMTKAIETLEREVQDLSASSERRLEEQRSFTDAWERLTSVEQALTELSKAREQEEITPSALHVSWRDELHQRLASVVEELARRENEVLSKLETVEGEHGEVLASLQQWTAGHAVECRQYFEYLSWKVETLEDDRQVESCVRRLVDTVAEQAQAETNTKILVFNK</sequence>
<name>A0AAD5LZC2_PYTIN</name>
<proteinExistence type="predicted"/>
<dbReference type="AlphaFoldDB" id="A0AAD5LZC2"/>
<evidence type="ECO:0000313" key="3">
    <source>
        <dbReference type="Proteomes" id="UP001209570"/>
    </source>
</evidence>
<evidence type="ECO:0000313" key="2">
    <source>
        <dbReference type="EMBL" id="KAJ0390324.1"/>
    </source>
</evidence>
<keyword evidence="1" id="KW-0175">Coiled coil</keyword>
<comment type="caution">
    <text evidence="2">The sequence shown here is derived from an EMBL/GenBank/DDBJ whole genome shotgun (WGS) entry which is preliminary data.</text>
</comment>
<keyword evidence="3" id="KW-1185">Reference proteome</keyword>